<keyword evidence="1" id="KW-0472">Membrane</keyword>
<keyword evidence="1" id="KW-1133">Transmembrane helix</keyword>
<accession>A0ABY3XIM2</accession>
<keyword evidence="1" id="KW-0812">Transmembrane</keyword>
<name>A0ABY3XIM2_9GAMM</name>
<keyword evidence="3" id="KW-1185">Reference proteome</keyword>
<organism evidence="2 3">
    <name type="scientific">Lysobacter gummosus</name>
    <dbReference type="NCBI Taxonomy" id="262324"/>
    <lineage>
        <taxon>Bacteria</taxon>
        <taxon>Pseudomonadati</taxon>
        <taxon>Pseudomonadota</taxon>
        <taxon>Gammaproteobacteria</taxon>
        <taxon>Lysobacterales</taxon>
        <taxon>Lysobacteraceae</taxon>
        <taxon>Lysobacter</taxon>
    </lineage>
</organism>
<protein>
    <recommendedName>
        <fullName evidence="4">Transmembrane protein</fullName>
    </recommendedName>
</protein>
<dbReference type="EMBL" id="CP093547">
    <property type="protein sequence ID" value="UNP31500.1"/>
    <property type="molecule type" value="Genomic_DNA"/>
</dbReference>
<gene>
    <name evidence="2" type="ORF">MOV92_09750</name>
</gene>
<proteinExistence type="predicted"/>
<sequence>MPQADHLRLAALWIGAIVSICGLSLLAADLYLHFHDGVVHVAKGRYFRVQRSSVALIIDAAVIVLGVSLSIWARLRRAG</sequence>
<dbReference type="RefSeq" id="WP_057942631.1">
    <property type="nucleotide sequence ID" value="NZ_CP011131.1"/>
</dbReference>
<feature type="transmembrane region" description="Helical" evidence="1">
    <location>
        <begin position="54"/>
        <end position="73"/>
    </location>
</feature>
<evidence type="ECO:0000313" key="3">
    <source>
        <dbReference type="Proteomes" id="UP000829194"/>
    </source>
</evidence>
<dbReference type="Proteomes" id="UP000829194">
    <property type="component" value="Chromosome"/>
</dbReference>
<reference evidence="2 3" key="1">
    <citation type="submission" date="2022-03" db="EMBL/GenBank/DDBJ databases">
        <title>Complete genome sequence of Lysobacter capsici VKM B-2533 and Lysobacter gummosus 10.1.1, promising sources of lytic agents.</title>
        <authorList>
            <person name="Tarlachkov S.V."/>
            <person name="Kudryakova I.V."/>
            <person name="Afoshin A.S."/>
            <person name="Leontyevskaya E.A."/>
            <person name="Leontyevskaya N.V."/>
        </authorList>
    </citation>
    <scope>NUCLEOTIDE SEQUENCE [LARGE SCALE GENOMIC DNA]</scope>
    <source>
        <strain evidence="2 3">10.1.1</strain>
    </source>
</reference>
<evidence type="ECO:0000256" key="1">
    <source>
        <dbReference type="SAM" id="Phobius"/>
    </source>
</evidence>
<feature type="transmembrane region" description="Helical" evidence="1">
    <location>
        <begin position="12"/>
        <end position="34"/>
    </location>
</feature>
<evidence type="ECO:0000313" key="2">
    <source>
        <dbReference type="EMBL" id="UNP31500.1"/>
    </source>
</evidence>
<evidence type="ECO:0008006" key="4">
    <source>
        <dbReference type="Google" id="ProtNLM"/>
    </source>
</evidence>